<dbReference type="InterPro" id="IPR007210">
    <property type="entry name" value="ABC_Gly_betaine_transp_sub-bd"/>
</dbReference>
<feature type="domain" description="ABC-type glycine betaine transport system substrate-binding" evidence="2">
    <location>
        <begin position="32"/>
        <end position="291"/>
    </location>
</feature>
<dbReference type="GO" id="GO:0022857">
    <property type="term" value="F:transmembrane transporter activity"/>
    <property type="evidence" value="ECO:0007669"/>
    <property type="project" value="InterPro"/>
</dbReference>
<dbReference type="EMBL" id="ACLF03000005">
    <property type="protein sequence ID" value="EFQ83276.1"/>
    <property type="molecule type" value="Genomic_DNA"/>
</dbReference>
<dbReference type="SUPFAM" id="SSF53850">
    <property type="entry name" value="Periplasmic binding protein-like II"/>
    <property type="match status" value="1"/>
</dbReference>
<feature type="signal peptide" evidence="1">
    <location>
        <begin position="1"/>
        <end position="23"/>
    </location>
</feature>
<dbReference type="OrthoDB" id="9781705at2"/>
<evidence type="ECO:0000256" key="1">
    <source>
        <dbReference type="SAM" id="SignalP"/>
    </source>
</evidence>
<evidence type="ECO:0000313" key="4">
    <source>
        <dbReference type="Proteomes" id="UP000003111"/>
    </source>
</evidence>
<dbReference type="eggNOG" id="COG1732">
    <property type="taxonomic scope" value="Bacteria"/>
</dbReference>
<dbReference type="CDD" id="cd13606">
    <property type="entry name" value="PBP2_ProX_like"/>
    <property type="match status" value="1"/>
</dbReference>
<dbReference type="Gene3D" id="3.40.190.120">
    <property type="entry name" value="Osmoprotection protein (prox), domain 2"/>
    <property type="match status" value="1"/>
</dbReference>
<name>E2SBZ0_9ACTN</name>
<dbReference type="Proteomes" id="UP000003111">
    <property type="component" value="Unassembled WGS sequence"/>
</dbReference>
<keyword evidence="1" id="KW-0732">Signal</keyword>
<dbReference type="RefSeq" id="WP_007078891.1">
    <property type="nucleotide sequence ID" value="NZ_CM001024.1"/>
</dbReference>
<dbReference type="STRING" id="585531.HMPREF0063_11549"/>
<evidence type="ECO:0000313" key="3">
    <source>
        <dbReference type="EMBL" id="EFQ83276.1"/>
    </source>
</evidence>
<dbReference type="GO" id="GO:0043190">
    <property type="term" value="C:ATP-binding cassette (ABC) transporter complex"/>
    <property type="evidence" value="ECO:0007669"/>
    <property type="project" value="InterPro"/>
</dbReference>
<dbReference type="PROSITE" id="PS51257">
    <property type="entry name" value="PROKAR_LIPOPROTEIN"/>
    <property type="match status" value="1"/>
</dbReference>
<sequence>MTIRRLAAIGAAASLAFTLSACGGDPTDGDGVTIGSAAFAENEIIAEVYAQALEAEGIDVNRQFQIGSREVYLQALESGEVDIIPEYTGNLLSFYDPETTAATPEEVEDALDDVLPDELDILEPADAENKDSLNVTREFAETNGVTSIADLATLDSVRLVANPEFEQRPYGLPGLEAVYGLTNIVFESNSDYGGPDTLKTLLDGRADVADIYTTTPSIVENDLVTLEDPEGLILSQNVVPLIRDSVDDDRIEDVLDRISAQLKTEDLLEFNIRNSGDEKAAPATIAKEWLESKNLI</sequence>
<evidence type="ECO:0000259" key="2">
    <source>
        <dbReference type="Pfam" id="PF04069"/>
    </source>
</evidence>
<dbReference type="HOGENOM" id="CLU_038355_1_2_11"/>
<dbReference type="Pfam" id="PF04069">
    <property type="entry name" value="OpuAC"/>
    <property type="match status" value="1"/>
</dbReference>
<protein>
    <submittedName>
        <fullName evidence="3">ABC transporter, substrate-binding protein, QAT family</fullName>
    </submittedName>
</protein>
<gene>
    <name evidence="3" type="ORF">HMPREF0063_11549</name>
</gene>
<reference evidence="3" key="1">
    <citation type="submission" date="2010-08" db="EMBL/GenBank/DDBJ databases">
        <authorList>
            <person name="Muzny D."/>
            <person name="Qin X."/>
            <person name="Buhay C."/>
            <person name="Dugan-Rocha S."/>
            <person name="Ding Y."/>
            <person name="Chen G."/>
            <person name="Hawes A."/>
            <person name="Holder M."/>
            <person name="Jhangiani S."/>
            <person name="Johnson A."/>
            <person name="Khan Z."/>
            <person name="Li Z."/>
            <person name="Liu W."/>
            <person name="Liu X."/>
            <person name="Perez L."/>
            <person name="Shen H."/>
            <person name="Wang Q."/>
            <person name="Watt J."/>
            <person name="Xi L."/>
            <person name="Xin Y."/>
            <person name="Zhou J."/>
            <person name="Deng J."/>
            <person name="Jiang H."/>
            <person name="Liu Y."/>
            <person name="Qu J."/>
            <person name="Song X.-Z."/>
            <person name="Zhang L."/>
            <person name="Villasana D."/>
            <person name="Johnson A."/>
            <person name="Liu J."/>
            <person name="Liyanage D."/>
            <person name="Lorensuhewa L."/>
            <person name="Robinson T."/>
            <person name="Song A."/>
            <person name="Song B.-B."/>
            <person name="Dinh H."/>
            <person name="Thornton R."/>
            <person name="Coyle M."/>
            <person name="Francisco L."/>
            <person name="Jackson L."/>
            <person name="Javaid M."/>
            <person name="Korchina V."/>
            <person name="Kovar C."/>
            <person name="Mata R."/>
            <person name="Mathew T."/>
            <person name="Ngo R."/>
            <person name="Nguyen L."/>
            <person name="Nguyen N."/>
            <person name="Okwuonu G."/>
            <person name="Ongeri F."/>
            <person name="Pham C."/>
            <person name="Simmons D."/>
            <person name="Wilczek-Boney K."/>
            <person name="Hale W."/>
            <person name="Jakkamsetti A."/>
            <person name="Pham P."/>
            <person name="Ruth R."/>
            <person name="San Lucas F."/>
            <person name="Warren J."/>
            <person name="Zhang J."/>
            <person name="Zhao Z."/>
            <person name="Zhou C."/>
            <person name="Zhu D."/>
            <person name="Lee S."/>
            <person name="Bess C."/>
            <person name="Blankenburg K."/>
            <person name="Forbes L."/>
            <person name="Fu Q."/>
            <person name="Gubbala S."/>
            <person name="Hirani K."/>
            <person name="Jayaseelan J.C."/>
            <person name="Lara F."/>
            <person name="Munidasa M."/>
            <person name="Palculict T."/>
            <person name="Patil S."/>
            <person name="Pu L.-L."/>
            <person name="Saada N."/>
            <person name="Tang L."/>
            <person name="Weissenberger G."/>
            <person name="Zhu Y."/>
            <person name="Hemphill L."/>
            <person name="Shang Y."/>
            <person name="Youmans B."/>
            <person name="Ayvaz T."/>
            <person name="Ross M."/>
            <person name="Santibanez J."/>
            <person name="Aqrawi P."/>
            <person name="Gross S."/>
            <person name="Joshi V."/>
            <person name="Fowler G."/>
            <person name="Nazareth L."/>
            <person name="Reid J."/>
            <person name="Worley K."/>
            <person name="Petrosino J."/>
            <person name="Highlander S."/>
            <person name="Gibbs R."/>
        </authorList>
    </citation>
    <scope>NUCLEOTIDE SEQUENCE [LARGE SCALE GENOMIC DNA]</scope>
    <source>
        <strain evidence="3">DSM 15272</strain>
    </source>
</reference>
<proteinExistence type="predicted"/>
<dbReference type="Gene3D" id="3.40.190.10">
    <property type="entry name" value="Periplasmic binding protein-like II"/>
    <property type="match status" value="1"/>
</dbReference>
<organism evidence="3 4">
    <name type="scientific">Aeromicrobium marinum DSM 15272</name>
    <dbReference type="NCBI Taxonomy" id="585531"/>
    <lineage>
        <taxon>Bacteria</taxon>
        <taxon>Bacillati</taxon>
        <taxon>Actinomycetota</taxon>
        <taxon>Actinomycetes</taxon>
        <taxon>Propionibacteriales</taxon>
        <taxon>Nocardioidaceae</taxon>
        <taxon>Aeromicrobium</taxon>
    </lineage>
</organism>
<accession>E2SBZ0</accession>
<feature type="chain" id="PRO_5003163929" evidence="1">
    <location>
        <begin position="24"/>
        <end position="296"/>
    </location>
</feature>
<dbReference type="AlphaFoldDB" id="E2SBZ0"/>
<comment type="caution">
    <text evidence="3">The sequence shown here is derived from an EMBL/GenBank/DDBJ whole genome shotgun (WGS) entry which is preliminary data.</text>
</comment>
<keyword evidence="4" id="KW-1185">Reference proteome</keyword>